<evidence type="ECO:0000256" key="7">
    <source>
        <dbReference type="RuleBase" id="RU003879"/>
    </source>
</evidence>
<protein>
    <submittedName>
        <fullName evidence="8">ExbD/TolR family protein</fullName>
    </submittedName>
</protein>
<evidence type="ECO:0000256" key="2">
    <source>
        <dbReference type="ARBA" id="ARBA00005811"/>
    </source>
</evidence>
<keyword evidence="5" id="KW-1133">Transmembrane helix</keyword>
<keyword evidence="3" id="KW-1003">Cell membrane</keyword>
<dbReference type="EMBL" id="JBHRTL010000004">
    <property type="protein sequence ID" value="MFC3154570.1"/>
    <property type="molecule type" value="Genomic_DNA"/>
</dbReference>
<keyword evidence="7" id="KW-0813">Transport</keyword>
<dbReference type="Pfam" id="PF02472">
    <property type="entry name" value="ExbD"/>
    <property type="match status" value="1"/>
</dbReference>
<evidence type="ECO:0000313" key="8">
    <source>
        <dbReference type="EMBL" id="MFC3154570.1"/>
    </source>
</evidence>
<gene>
    <name evidence="8" type="ORF">ACFOEB_05090</name>
</gene>
<comment type="similarity">
    <text evidence="2 7">Belongs to the ExbD/TolR family.</text>
</comment>
<name>A0ABV7HPU9_9GAMM</name>
<evidence type="ECO:0000256" key="3">
    <source>
        <dbReference type="ARBA" id="ARBA00022475"/>
    </source>
</evidence>
<evidence type="ECO:0000256" key="4">
    <source>
        <dbReference type="ARBA" id="ARBA00022692"/>
    </source>
</evidence>
<keyword evidence="7" id="KW-0653">Protein transport</keyword>
<reference evidence="9" key="1">
    <citation type="journal article" date="2019" name="Int. J. Syst. Evol. Microbiol.">
        <title>The Global Catalogue of Microorganisms (GCM) 10K type strain sequencing project: providing services to taxonomists for standard genome sequencing and annotation.</title>
        <authorList>
            <consortium name="The Broad Institute Genomics Platform"/>
            <consortium name="The Broad Institute Genome Sequencing Center for Infectious Disease"/>
            <person name="Wu L."/>
            <person name="Ma J."/>
        </authorList>
    </citation>
    <scope>NUCLEOTIDE SEQUENCE [LARGE SCALE GENOMIC DNA]</scope>
    <source>
        <strain evidence="9">KCTC 52141</strain>
    </source>
</reference>
<sequence>MILSFIVLIALLYFDVEFIIGGEAIATPSIVIVVKPSNYEVDGRKGGELLPLLSEAYIKSDFENPPNIIVSADSSVQYERVVETMATLKNNGYKKVGLANTN</sequence>
<comment type="caution">
    <text evidence="8">The sequence shown here is derived from an EMBL/GenBank/DDBJ whole genome shotgun (WGS) entry which is preliminary data.</text>
</comment>
<evidence type="ECO:0000313" key="9">
    <source>
        <dbReference type="Proteomes" id="UP001595548"/>
    </source>
</evidence>
<evidence type="ECO:0000256" key="6">
    <source>
        <dbReference type="ARBA" id="ARBA00023136"/>
    </source>
</evidence>
<comment type="subcellular location">
    <subcellularLocation>
        <location evidence="1">Cell membrane</location>
        <topology evidence="1">Single-pass membrane protein</topology>
    </subcellularLocation>
    <subcellularLocation>
        <location evidence="7">Cell membrane</location>
        <topology evidence="7">Single-pass type II membrane protein</topology>
    </subcellularLocation>
</comment>
<evidence type="ECO:0000256" key="1">
    <source>
        <dbReference type="ARBA" id="ARBA00004162"/>
    </source>
</evidence>
<keyword evidence="6" id="KW-0472">Membrane</keyword>
<dbReference type="RefSeq" id="WP_382414911.1">
    <property type="nucleotide sequence ID" value="NZ_AP031500.1"/>
</dbReference>
<proteinExistence type="inferred from homology"/>
<evidence type="ECO:0000256" key="5">
    <source>
        <dbReference type="ARBA" id="ARBA00022989"/>
    </source>
</evidence>
<dbReference type="InterPro" id="IPR003400">
    <property type="entry name" value="ExbD"/>
</dbReference>
<keyword evidence="4 7" id="KW-0812">Transmembrane</keyword>
<dbReference type="Gene3D" id="3.30.420.270">
    <property type="match status" value="1"/>
</dbReference>
<dbReference type="Proteomes" id="UP001595548">
    <property type="component" value="Unassembled WGS sequence"/>
</dbReference>
<accession>A0ABV7HPU9</accession>
<organism evidence="8 9">
    <name type="scientific">Gilvimarinus japonicus</name>
    <dbReference type="NCBI Taxonomy" id="1796469"/>
    <lineage>
        <taxon>Bacteria</taxon>
        <taxon>Pseudomonadati</taxon>
        <taxon>Pseudomonadota</taxon>
        <taxon>Gammaproteobacteria</taxon>
        <taxon>Cellvibrionales</taxon>
        <taxon>Cellvibrionaceae</taxon>
        <taxon>Gilvimarinus</taxon>
    </lineage>
</organism>
<keyword evidence="9" id="KW-1185">Reference proteome</keyword>